<dbReference type="Gene3D" id="3.40.190.290">
    <property type="match status" value="1"/>
</dbReference>
<dbReference type="PANTHER" id="PTHR30427:SF1">
    <property type="entry name" value="TRANSCRIPTIONAL ACTIVATOR PROTEIN LYSR"/>
    <property type="match status" value="1"/>
</dbReference>
<proteinExistence type="inferred from homology"/>
<evidence type="ECO:0000256" key="2">
    <source>
        <dbReference type="ARBA" id="ARBA00023015"/>
    </source>
</evidence>
<evidence type="ECO:0000259" key="5">
    <source>
        <dbReference type="PROSITE" id="PS50931"/>
    </source>
</evidence>
<organism evidence="6 7">
    <name type="scientific">Methylobacterium terricola</name>
    <dbReference type="NCBI Taxonomy" id="2583531"/>
    <lineage>
        <taxon>Bacteria</taxon>
        <taxon>Pseudomonadati</taxon>
        <taxon>Pseudomonadota</taxon>
        <taxon>Alphaproteobacteria</taxon>
        <taxon>Hyphomicrobiales</taxon>
        <taxon>Methylobacteriaceae</taxon>
        <taxon>Methylobacterium</taxon>
    </lineage>
</organism>
<dbReference type="SUPFAM" id="SSF53850">
    <property type="entry name" value="Periplasmic binding protein-like II"/>
    <property type="match status" value="1"/>
</dbReference>
<dbReference type="AlphaFoldDB" id="A0A5C4LL25"/>
<keyword evidence="2" id="KW-0805">Transcription regulation</keyword>
<evidence type="ECO:0000313" key="6">
    <source>
        <dbReference type="EMBL" id="TNC13749.1"/>
    </source>
</evidence>
<comment type="similarity">
    <text evidence="1">Belongs to the LysR transcriptional regulatory family.</text>
</comment>
<dbReference type="PRINTS" id="PR00039">
    <property type="entry name" value="HTHLYSR"/>
</dbReference>
<dbReference type="OrthoDB" id="8479870at2"/>
<dbReference type="InterPro" id="IPR036390">
    <property type="entry name" value="WH_DNA-bd_sf"/>
</dbReference>
<dbReference type="GO" id="GO:0003700">
    <property type="term" value="F:DNA-binding transcription factor activity"/>
    <property type="evidence" value="ECO:0007669"/>
    <property type="project" value="InterPro"/>
</dbReference>
<dbReference type="Gene3D" id="1.10.10.10">
    <property type="entry name" value="Winged helix-like DNA-binding domain superfamily/Winged helix DNA-binding domain"/>
    <property type="match status" value="1"/>
</dbReference>
<accession>A0A5C4LL25</accession>
<dbReference type="InterPro" id="IPR000847">
    <property type="entry name" value="LysR_HTH_N"/>
</dbReference>
<evidence type="ECO:0000256" key="4">
    <source>
        <dbReference type="ARBA" id="ARBA00023163"/>
    </source>
</evidence>
<name>A0A5C4LL25_9HYPH</name>
<keyword evidence="7" id="KW-1185">Reference proteome</keyword>
<sequence length="311" mass="33386">MNLRQLEILRAVVRHRTTLAAAEELAVSQPAVSNALKAMEAQVGFPLFDRINNRLFPTSEAMTLYKESDAIFALHAKLEGRVRDLRENRHGHLALMATPPLAYGLLPRALAAFVRARPQTRLFFDVRRYEGVIEGVTGRVAELGFALGLSNHVGLAHEVVHRGEMVCVMAPDHPLSGCGTVTPADLARHPFIGLERGTRLGEALRDAFAQAGVPFRATVEVRYCNTACVLAGAGVGVAVVDPFSPAQGGAHPVVVRRFVPTTTVEAFMLWSEAEPLSRLARAFLDEVRAAAGDGGVGAMPVPPPGPPPPHP</sequence>
<reference evidence="6 7" key="1">
    <citation type="submission" date="2019-06" db="EMBL/GenBank/DDBJ databases">
        <title>Genome of Methylobacterium sp. 17Sr1-39.</title>
        <authorList>
            <person name="Seo T."/>
        </authorList>
    </citation>
    <scope>NUCLEOTIDE SEQUENCE [LARGE SCALE GENOMIC DNA]</scope>
    <source>
        <strain evidence="6 7">17Sr1-39</strain>
    </source>
</reference>
<dbReference type="InterPro" id="IPR005119">
    <property type="entry name" value="LysR_subst-bd"/>
</dbReference>
<dbReference type="Pfam" id="PF00126">
    <property type="entry name" value="HTH_1"/>
    <property type="match status" value="1"/>
</dbReference>
<evidence type="ECO:0000256" key="3">
    <source>
        <dbReference type="ARBA" id="ARBA00023125"/>
    </source>
</evidence>
<evidence type="ECO:0000256" key="1">
    <source>
        <dbReference type="ARBA" id="ARBA00009437"/>
    </source>
</evidence>
<protein>
    <submittedName>
        <fullName evidence="6">LysR family transcriptional regulator</fullName>
    </submittedName>
</protein>
<comment type="caution">
    <text evidence="6">The sequence shown here is derived from an EMBL/GenBank/DDBJ whole genome shotgun (WGS) entry which is preliminary data.</text>
</comment>
<dbReference type="PROSITE" id="PS50931">
    <property type="entry name" value="HTH_LYSR"/>
    <property type="match status" value="1"/>
</dbReference>
<dbReference type="RefSeq" id="WP_139035668.1">
    <property type="nucleotide sequence ID" value="NZ_VDDA01000004.1"/>
</dbReference>
<keyword evidence="3" id="KW-0238">DNA-binding</keyword>
<dbReference type="Pfam" id="PF03466">
    <property type="entry name" value="LysR_substrate"/>
    <property type="match status" value="1"/>
</dbReference>
<keyword evidence="4" id="KW-0804">Transcription</keyword>
<evidence type="ECO:0000313" key="7">
    <source>
        <dbReference type="Proteomes" id="UP000305267"/>
    </source>
</evidence>
<dbReference type="SUPFAM" id="SSF46785">
    <property type="entry name" value="Winged helix' DNA-binding domain"/>
    <property type="match status" value="1"/>
</dbReference>
<feature type="domain" description="HTH lysR-type" evidence="5">
    <location>
        <begin position="1"/>
        <end position="58"/>
    </location>
</feature>
<dbReference type="GO" id="GO:0043565">
    <property type="term" value="F:sequence-specific DNA binding"/>
    <property type="evidence" value="ECO:0007669"/>
    <property type="project" value="TreeGrafter"/>
</dbReference>
<dbReference type="Proteomes" id="UP000305267">
    <property type="component" value="Unassembled WGS sequence"/>
</dbReference>
<dbReference type="EMBL" id="VDDA01000004">
    <property type="protein sequence ID" value="TNC13749.1"/>
    <property type="molecule type" value="Genomic_DNA"/>
</dbReference>
<dbReference type="PANTHER" id="PTHR30427">
    <property type="entry name" value="TRANSCRIPTIONAL ACTIVATOR PROTEIN LYSR"/>
    <property type="match status" value="1"/>
</dbReference>
<gene>
    <name evidence="6" type="ORF">FF100_10375</name>
</gene>
<dbReference type="InterPro" id="IPR036388">
    <property type="entry name" value="WH-like_DNA-bd_sf"/>
</dbReference>
<dbReference type="GO" id="GO:0010628">
    <property type="term" value="P:positive regulation of gene expression"/>
    <property type="evidence" value="ECO:0007669"/>
    <property type="project" value="TreeGrafter"/>
</dbReference>